<dbReference type="FunFam" id="3.40.50.1470:FF:000001">
    <property type="entry name" value="Peptidyl-tRNA hydrolase"/>
    <property type="match status" value="1"/>
</dbReference>
<evidence type="ECO:0000256" key="4">
    <source>
        <dbReference type="ARBA" id="ARBA00022884"/>
    </source>
</evidence>
<dbReference type="Pfam" id="PF01195">
    <property type="entry name" value="Pept_tRNA_hydro"/>
    <property type="match status" value="1"/>
</dbReference>
<keyword evidence="7" id="KW-0963">Cytoplasm</keyword>
<keyword evidence="9" id="KW-1185">Reference proteome</keyword>
<comment type="subunit">
    <text evidence="7">Monomer.</text>
</comment>
<accession>A0A506UL15</accession>
<dbReference type="PROSITE" id="PS01196">
    <property type="entry name" value="PEPT_TRNA_HYDROL_2"/>
    <property type="match status" value="1"/>
</dbReference>
<dbReference type="AlphaFoldDB" id="A0A506UL15"/>
<dbReference type="InterPro" id="IPR001328">
    <property type="entry name" value="Pept_tRNA_hydro"/>
</dbReference>
<dbReference type="GO" id="GO:0005737">
    <property type="term" value="C:cytoplasm"/>
    <property type="evidence" value="ECO:0007669"/>
    <property type="project" value="UniProtKB-SubCell"/>
</dbReference>
<dbReference type="HAMAP" id="MF_00083">
    <property type="entry name" value="Pept_tRNA_hydro_bact"/>
    <property type="match status" value="1"/>
</dbReference>
<feature type="site" description="Discriminates between blocked and unblocked aminoacyl-tRNA" evidence="7">
    <location>
        <position position="9"/>
    </location>
</feature>
<dbReference type="CDD" id="cd00462">
    <property type="entry name" value="PTH"/>
    <property type="match status" value="1"/>
</dbReference>
<dbReference type="EC" id="3.1.1.29" evidence="1 7"/>
<keyword evidence="3 7" id="KW-0378">Hydrolase</keyword>
<dbReference type="InterPro" id="IPR036416">
    <property type="entry name" value="Pept_tRNA_hydro_sf"/>
</dbReference>
<dbReference type="GO" id="GO:0004045">
    <property type="term" value="F:peptidyl-tRNA hydrolase activity"/>
    <property type="evidence" value="ECO:0007669"/>
    <property type="project" value="UniProtKB-UniRule"/>
</dbReference>
<keyword evidence="2 7" id="KW-0820">tRNA-binding</keyword>
<comment type="caution">
    <text evidence="7">Lacks conserved residue(s) required for the propagation of feature annotation.</text>
</comment>
<gene>
    <name evidence="7" type="primary">pth</name>
    <name evidence="8" type="ORF">E3202_05665</name>
</gene>
<evidence type="ECO:0000313" key="9">
    <source>
        <dbReference type="Proteomes" id="UP000315037"/>
    </source>
</evidence>
<dbReference type="EMBL" id="SORZ01000002">
    <property type="protein sequence ID" value="TPW34041.1"/>
    <property type="molecule type" value="Genomic_DNA"/>
</dbReference>
<organism evidence="8 9">
    <name type="scientific">Oecophyllibacter saccharovorans</name>
    <dbReference type="NCBI Taxonomy" id="2558360"/>
    <lineage>
        <taxon>Bacteria</taxon>
        <taxon>Pseudomonadati</taxon>
        <taxon>Pseudomonadota</taxon>
        <taxon>Alphaproteobacteria</taxon>
        <taxon>Acetobacterales</taxon>
        <taxon>Acetobacteraceae</taxon>
        <taxon>Oecophyllibacter</taxon>
    </lineage>
</organism>
<comment type="similarity">
    <text evidence="5 7">Belongs to the PTH family.</text>
</comment>
<evidence type="ECO:0000256" key="1">
    <source>
        <dbReference type="ARBA" id="ARBA00013260"/>
    </source>
</evidence>
<sequence>MKLWIGLGNPGSSMSGNRHNIGFMTVDAIAERHGFTPWRKRFRGEVAEGRIGRQKILLLKPQTYMNLSGESVQQVAHFYKIPPEAMTVFHDELDLEFGRLRLKRGGGAAGHNGLRSMDRCLGTVDYWRVRMGIGHPGARERVTGHVLGDFAQAEKPLLQAWLENVAEAAVLLADESPEAYMTRVALLQQEQG</sequence>
<evidence type="ECO:0000256" key="5">
    <source>
        <dbReference type="ARBA" id="ARBA00038063"/>
    </source>
</evidence>
<evidence type="ECO:0000256" key="6">
    <source>
        <dbReference type="ARBA" id="ARBA00050038"/>
    </source>
</evidence>
<keyword evidence="4 7" id="KW-0694">RNA-binding</keyword>
<dbReference type="PANTHER" id="PTHR17224">
    <property type="entry name" value="PEPTIDYL-TRNA HYDROLASE"/>
    <property type="match status" value="1"/>
</dbReference>
<protein>
    <recommendedName>
        <fullName evidence="6 7">Peptidyl-tRNA hydrolase</fullName>
        <shortName evidence="7">Pth</shortName>
        <ecNumber evidence="1 7">3.1.1.29</ecNumber>
    </recommendedName>
</protein>
<dbReference type="Proteomes" id="UP000315037">
    <property type="component" value="Unassembled WGS sequence"/>
</dbReference>
<evidence type="ECO:0000313" key="8">
    <source>
        <dbReference type="EMBL" id="TPW34041.1"/>
    </source>
</evidence>
<dbReference type="GO" id="GO:0072344">
    <property type="term" value="P:rescue of stalled ribosome"/>
    <property type="evidence" value="ECO:0007669"/>
    <property type="project" value="UniProtKB-UniRule"/>
</dbReference>
<feature type="binding site" evidence="7">
    <location>
        <position position="112"/>
    </location>
    <ligand>
        <name>tRNA</name>
        <dbReference type="ChEBI" id="CHEBI:17843"/>
    </ligand>
</feature>
<dbReference type="GO" id="GO:0000049">
    <property type="term" value="F:tRNA binding"/>
    <property type="evidence" value="ECO:0007669"/>
    <property type="project" value="UniProtKB-UniRule"/>
</dbReference>
<feature type="active site" description="Proton acceptor" evidence="7">
    <location>
        <position position="19"/>
    </location>
</feature>
<feature type="binding site" evidence="7">
    <location>
        <position position="66"/>
    </location>
    <ligand>
        <name>tRNA</name>
        <dbReference type="ChEBI" id="CHEBI:17843"/>
    </ligand>
</feature>
<proteinExistence type="inferred from homology"/>
<comment type="subcellular location">
    <subcellularLocation>
        <location evidence="7">Cytoplasm</location>
    </subcellularLocation>
</comment>
<feature type="binding site" evidence="7">
    <location>
        <position position="64"/>
    </location>
    <ligand>
        <name>tRNA</name>
        <dbReference type="ChEBI" id="CHEBI:17843"/>
    </ligand>
</feature>
<feature type="site" description="Stabilizes the basic form of H active site to accept a proton" evidence="7">
    <location>
        <position position="91"/>
    </location>
</feature>
<evidence type="ECO:0000256" key="7">
    <source>
        <dbReference type="HAMAP-Rule" id="MF_00083"/>
    </source>
</evidence>
<dbReference type="SUPFAM" id="SSF53178">
    <property type="entry name" value="Peptidyl-tRNA hydrolase-like"/>
    <property type="match status" value="1"/>
</dbReference>
<dbReference type="Gene3D" id="3.40.50.1470">
    <property type="entry name" value="Peptidyl-tRNA hydrolase"/>
    <property type="match status" value="1"/>
</dbReference>
<comment type="function">
    <text evidence="7">Catalyzes the release of premature peptidyl moieties from peptidyl-tRNA molecules trapped in stalled 50S ribosomal subunits, and thus maintains levels of free tRNAs and 50S ribosomes.</text>
</comment>
<comment type="function">
    <text evidence="7">Hydrolyzes ribosome-free peptidyl-tRNAs (with 1 or more amino acids incorporated), which drop off the ribosome during protein synthesis, or as a result of ribosome stalling.</text>
</comment>
<evidence type="ECO:0000256" key="3">
    <source>
        <dbReference type="ARBA" id="ARBA00022801"/>
    </source>
</evidence>
<dbReference type="GO" id="GO:0006515">
    <property type="term" value="P:protein quality control for misfolded or incompletely synthesized proteins"/>
    <property type="evidence" value="ECO:0007669"/>
    <property type="project" value="UniProtKB-UniRule"/>
</dbReference>
<dbReference type="NCBIfam" id="TIGR00447">
    <property type="entry name" value="pth"/>
    <property type="match status" value="1"/>
</dbReference>
<reference evidence="8 9" key="1">
    <citation type="submission" date="2019-03" db="EMBL/GenBank/DDBJ databases">
        <title>The complete genome sequence of Neokomagataea sp. Jb2 NBRC113641.</title>
        <authorList>
            <person name="Chua K.-O."/>
            <person name="Chan K.-G."/>
            <person name="See-Too W.-S."/>
        </authorList>
    </citation>
    <scope>NUCLEOTIDE SEQUENCE [LARGE SCALE GENOMIC DNA]</scope>
    <source>
        <strain evidence="8 9">Jb2</strain>
    </source>
</reference>
<comment type="caution">
    <text evidence="8">The sequence shown here is derived from an EMBL/GenBank/DDBJ whole genome shotgun (WGS) entry which is preliminary data.</text>
</comment>
<dbReference type="RefSeq" id="WP_165600719.1">
    <property type="nucleotide sequence ID" value="NZ_SORZ01000002.1"/>
</dbReference>
<evidence type="ECO:0000256" key="2">
    <source>
        <dbReference type="ARBA" id="ARBA00022555"/>
    </source>
</evidence>
<comment type="catalytic activity">
    <reaction evidence="7">
        <text>an N-acyl-L-alpha-aminoacyl-tRNA + H2O = an N-acyl-L-amino acid + a tRNA + H(+)</text>
        <dbReference type="Rhea" id="RHEA:54448"/>
        <dbReference type="Rhea" id="RHEA-COMP:10123"/>
        <dbReference type="Rhea" id="RHEA-COMP:13883"/>
        <dbReference type="ChEBI" id="CHEBI:15377"/>
        <dbReference type="ChEBI" id="CHEBI:15378"/>
        <dbReference type="ChEBI" id="CHEBI:59874"/>
        <dbReference type="ChEBI" id="CHEBI:78442"/>
        <dbReference type="ChEBI" id="CHEBI:138191"/>
        <dbReference type="EC" id="3.1.1.29"/>
    </reaction>
</comment>
<dbReference type="PANTHER" id="PTHR17224:SF1">
    <property type="entry name" value="PEPTIDYL-TRNA HYDROLASE"/>
    <property type="match status" value="1"/>
</dbReference>
<dbReference type="InterPro" id="IPR018171">
    <property type="entry name" value="Pept_tRNA_hydro_CS"/>
</dbReference>
<name>A0A506UL15_9PROT</name>